<protein>
    <submittedName>
        <fullName evidence="4">Uncharacterized protein Z013I05_4</fullName>
    </submittedName>
</protein>
<dbReference type="Pfam" id="PF00139">
    <property type="entry name" value="Lectin_legB"/>
    <property type="match status" value="1"/>
</dbReference>
<evidence type="ECO:0000313" key="4">
    <source>
        <dbReference type="EMBL" id="AAP94583.1"/>
    </source>
</evidence>
<feature type="domain" description="Legume lectin" evidence="2">
    <location>
        <begin position="334"/>
        <end position="437"/>
    </location>
</feature>
<reference evidence="4" key="1">
    <citation type="journal article" date="2004" name="Genome Res.">
        <title>Gene loss and movement in the maize genome.</title>
        <authorList>
            <person name="Lai J."/>
            <person name="Ma J."/>
            <person name="Swigonova Z."/>
            <person name="Ramakrishna W."/>
            <person name="Linton E."/>
            <person name="Llaca V."/>
            <person name="Tanyolac B."/>
            <person name="Park Y.J."/>
            <person name="Jeong O.Y."/>
            <person name="Bennetzen J.L."/>
            <person name="Messing J."/>
        </authorList>
    </citation>
    <scope>NUCLEOTIDE SEQUENCE</scope>
</reference>
<dbReference type="InterPro" id="IPR001220">
    <property type="entry name" value="Legume_lectin_dom"/>
</dbReference>
<evidence type="ECO:0000259" key="3">
    <source>
        <dbReference type="Pfam" id="PF07944"/>
    </source>
</evidence>
<evidence type="ECO:0000259" key="2">
    <source>
        <dbReference type="Pfam" id="PF00139"/>
    </source>
</evidence>
<dbReference type="EMBL" id="AY325816">
    <property type="protein sequence ID" value="AAP94583.1"/>
    <property type="molecule type" value="Genomic_DNA"/>
</dbReference>
<name>Q7XBE1_MAIZE</name>
<proteinExistence type="predicted"/>
<dbReference type="AlphaFoldDB" id="Q7XBE1"/>
<feature type="domain" description="Non-reducing end beta-L-arabinofuranosidase-like GH127 catalytic" evidence="3">
    <location>
        <begin position="439"/>
        <end position="680"/>
    </location>
</feature>
<dbReference type="ExpressionAtlas" id="Q7XBE1">
    <property type="expression patterns" value="baseline and differential"/>
</dbReference>
<dbReference type="InterPro" id="IPR013320">
    <property type="entry name" value="ConA-like_dom_sf"/>
</dbReference>
<gene>
    <name evidence="4" type="primary">Z013I05_4</name>
</gene>
<dbReference type="SUPFAM" id="SSF49899">
    <property type="entry name" value="Concanavalin A-like lectins/glucanases"/>
    <property type="match status" value="1"/>
</dbReference>
<dbReference type="PANTHER" id="PTHR31151">
    <property type="entry name" value="PROLINE-TRNA LIGASE (DUF1680)"/>
    <property type="match status" value="1"/>
</dbReference>
<reference evidence="4" key="2">
    <citation type="journal article" date="2004" name="Proc. Natl. Acad. Sci. U.S.A.">
        <title>Pattern of diversity in the genomic region near the maize domestication gene tb1.</title>
        <authorList>
            <person name="Clark R.M."/>
            <person name="Linton E."/>
            <person name="Messing J."/>
            <person name="Doebley J.F."/>
        </authorList>
    </citation>
    <scope>NUCLEOTIDE SEQUENCE</scope>
</reference>
<dbReference type="GO" id="GO:0030246">
    <property type="term" value="F:carbohydrate binding"/>
    <property type="evidence" value="ECO:0007669"/>
    <property type="project" value="UniProtKB-KW"/>
</dbReference>
<accession>Q7XBE1</accession>
<dbReference type="Pfam" id="PF07944">
    <property type="entry name" value="Beta-AFase-like_GH127_cat"/>
    <property type="match status" value="1"/>
</dbReference>
<evidence type="ECO:0000256" key="1">
    <source>
        <dbReference type="ARBA" id="ARBA00022734"/>
    </source>
</evidence>
<dbReference type="PANTHER" id="PTHR31151:SF3">
    <property type="entry name" value="OS02G0195500 PROTEIN"/>
    <property type="match status" value="1"/>
</dbReference>
<organism evidence="4">
    <name type="scientific">Zea mays</name>
    <name type="common">Maize</name>
    <dbReference type="NCBI Taxonomy" id="4577"/>
    <lineage>
        <taxon>Eukaryota</taxon>
        <taxon>Viridiplantae</taxon>
        <taxon>Streptophyta</taxon>
        <taxon>Embryophyta</taxon>
        <taxon>Tracheophyta</taxon>
        <taxon>Spermatophyta</taxon>
        <taxon>Magnoliopsida</taxon>
        <taxon>Liliopsida</taxon>
        <taxon>Poales</taxon>
        <taxon>Poaceae</taxon>
        <taxon>PACMAD clade</taxon>
        <taxon>Panicoideae</taxon>
        <taxon>Andropogonodae</taxon>
        <taxon>Andropogoneae</taxon>
        <taxon>Tripsacinae</taxon>
        <taxon>Zea</taxon>
    </lineage>
</organism>
<keyword evidence="1" id="KW-0430">Lectin</keyword>
<sequence>MSLDFKLILDEFNRRFDELEIRWDRRFSSAAYIDLPPTSLSINHSSDASASAPPTPVAVIADNWGGCFDDGEQYRTRPSIVVDNWGGFFYGEDVAPSDNPTRFVLPVASTDEPSIDTAPARANSGAADDSVFVTAESSGYKEPSGYDEMDARLDLRFARLQQLQAEEVDEPYRDAVSPLPPLPVVYEPYREASHPPPVHDEFNRRFDEWESRWDRRFSPRPATEPQDAPSIASALIGSSTTASTDEPSLVPTLGCANSGVADNSMFVTTSSADSIHRIHELEKAGDATVEDDAAFGSLVAMASKPPPTPIAAQVAQQIRSAGKISHKAGLPFSDTADHLFGMELDTNQNTEFRVIIGNHVLVSVPSAIASYYDDGDRAFRNLTLASSEARQVRMDYDDEERCVDVTMASLRMAKPSSPLLSTAYNLSTVFTNVARVGSVVNVASKLCSTSFDAQAVLDEMPTSDWRSPGRFLDVQLWGHFVGHYLGATAKMWASTHNDTLNAKMSYIVNALYDCQKKMGIGYLSAFPSEFFVWVEAITSVWAPYYTIHKIMQGLLDQYTVAGNSVALVMVVKMVNYFSDRVKNVIQNYSIETHWESLNEKTGGMNDVFYQLYTIMNDTKHLTLAPLFDKPCFLGLLAGQDDSISGFHSNTRIPVAIGAQMRYKVTGDPLYKQIASFFMDTDAVLSTPTDLINIVRALVLSQDIALIIEPGRFWSAAVIFHDQERCHGIFQLAASFMGFKIKNRRSILPLPWDPGGIDAMYRLEGKPNFKKGGMSGTAGPNGPCRPR</sequence>
<dbReference type="InterPro" id="IPR012878">
    <property type="entry name" value="Beta-AFase-like_GH127_cat"/>
</dbReference>
<dbReference type="Gene3D" id="2.60.120.200">
    <property type="match status" value="1"/>
</dbReference>